<dbReference type="PANTHER" id="PTHR42739:SF1">
    <property type="entry name" value="MALATE SYNTHASE G"/>
    <property type="match status" value="1"/>
</dbReference>
<evidence type="ECO:0000313" key="2">
    <source>
        <dbReference type="EMBL" id="MDB1123859.1"/>
    </source>
</evidence>
<sequence length="191" mass="21432">MNMPAYSSTTNDHQNRTFIAEAVFAVETIKSQQTKEKQIKAKLLLDAIFPLDQGAHAEATSYMLNGRHLIIYFKDGRHTGLKTAGTFVAFTGHRTHPDSILLRDKEGCYIEVSFKKGTNEGMQSSVEISDIQLETCATFSRSYGEQSTHGIRHWVSLLKTDDQGQPKASLDDKDFTEKNGDDYVLTCCFIK</sequence>
<dbReference type="InterPro" id="IPR011076">
    <property type="entry name" value="Malate_synth_sf"/>
</dbReference>
<accession>A0ABT4YQN2</accession>
<dbReference type="NCBIfam" id="NF006511">
    <property type="entry name" value="PRK08951.1"/>
    <property type="match status" value="1"/>
</dbReference>
<dbReference type="Pfam" id="PF20658">
    <property type="entry name" value="MSG_insertion"/>
    <property type="match status" value="1"/>
</dbReference>
<dbReference type="SUPFAM" id="SSF51645">
    <property type="entry name" value="Malate synthase G"/>
    <property type="match status" value="1"/>
</dbReference>
<dbReference type="PANTHER" id="PTHR42739">
    <property type="entry name" value="MALATE SYNTHASE G"/>
    <property type="match status" value="1"/>
</dbReference>
<protein>
    <recommendedName>
        <fullName evidence="1">Malate synthase G alpha-beta insertion domain-containing protein</fullName>
    </recommendedName>
</protein>
<gene>
    <name evidence="2" type="ORF">PGX00_09410</name>
</gene>
<dbReference type="EMBL" id="JAQLOI010000001">
    <property type="protein sequence ID" value="MDB1123859.1"/>
    <property type="molecule type" value="Genomic_DNA"/>
</dbReference>
<dbReference type="RefSeq" id="WP_272135569.1">
    <property type="nucleotide sequence ID" value="NZ_JAQLOI010000001.1"/>
</dbReference>
<feature type="domain" description="Malate synthase G alpha-beta insertion" evidence="1">
    <location>
        <begin position="36"/>
        <end position="103"/>
    </location>
</feature>
<dbReference type="InterPro" id="IPR048357">
    <property type="entry name" value="MSG_insertion"/>
</dbReference>
<comment type="caution">
    <text evidence="2">The sequence shown here is derived from an EMBL/GenBank/DDBJ whole genome shotgun (WGS) entry which is preliminary data.</text>
</comment>
<keyword evidence="3" id="KW-1185">Reference proteome</keyword>
<evidence type="ECO:0000259" key="1">
    <source>
        <dbReference type="Pfam" id="PF20658"/>
    </source>
</evidence>
<dbReference type="Gene3D" id="2.170.170.11">
    <property type="entry name" value="Malate synthase G - maily-beta sub-domain"/>
    <property type="match status" value="1"/>
</dbReference>
<evidence type="ECO:0000313" key="3">
    <source>
        <dbReference type="Proteomes" id="UP001210678"/>
    </source>
</evidence>
<organism evidence="2 3">
    <name type="scientific">Vibrio algarum</name>
    <dbReference type="NCBI Taxonomy" id="3020714"/>
    <lineage>
        <taxon>Bacteria</taxon>
        <taxon>Pseudomonadati</taxon>
        <taxon>Pseudomonadota</taxon>
        <taxon>Gammaproteobacteria</taxon>
        <taxon>Vibrionales</taxon>
        <taxon>Vibrionaceae</taxon>
        <taxon>Vibrio</taxon>
    </lineage>
</organism>
<proteinExistence type="predicted"/>
<reference evidence="2 3" key="1">
    <citation type="submission" date="2023-01" db="EMBL/GenBank/DDBJ databases">
        <title>Vibrio sp. KJ40-1 sp.nov, isolated from marine algae.</title>
        <authorList>
            <person name="Butt M."/>
            <person name="Kim J.M.J."/>
            <person name="Jeon C.O.C."/>
        </authorList>
    </citation>
    <scope>NUCLEOTIDE SEQUENCE [LARGE SCALE GENOMIC DNA]</scope>
    <source>
        <strain evidence="2 3">KJ40-1</strain>
    </source>
</reference>
<dbReference type="InterPro" id="IPR006253">
    <property type="entry name" value="Malate_synthG"/>
</dbReference>
<name>A0ABT4YQN2_9VIBR</name>
<dbReference type="Proteomes" id="UP001210678">
    <property type="component" value="Unassembled WGS sequence"/>
</dbReference>